<keyword evidence="4" id="KW-1185">Reference proteome</keyword>
<dbReference type="GO" id="GO:0004222">
    <property type="term" value="F:metalloendopeptidase activity"/>
    <property type="evidence" value="ECO:0007669"/>
    <property type="project" value="TreeGrafter"/>
</dbReference>
<dbReference type="InterPro" id="IPR050570">
    <property type="entry name" value="Cell_wall_metabolism_enzyme"/>
</dbReference>
<dbReference type="SUPFAM" id="SSF51261">
    <property type="entry name" value="Duplicated hybrid motif"/>
    <property type="match status" value="1"/>
</dbReference>
<feature type="chain" id="PRO_5011612857" evidence="1">
    <location>
        <begin position="19"/>
        <end position="320"/>
    </location>
</feature>
<dbReference type="STRING" id="1280847.SAMN04488036_11167"/>
<dbReference type="PANTHER" id="PTHR21666:SF270">
    <property type="entry name" value="MUREIN HYDROLASE ACTIVATOR ENVC"/>
    <property type="match status" value="1"/>
</dbReference>
<dbReference type="OrthoDB" id="5489603at2"/>
<name>A0A1I4H6Z6_9RHOB</name>
<dbReference type="Gene3D" id="2.70.70.10">
    <property type="entry name" value="Glucose Permease (Domain IIA)"/>
    <property type="match status" value="1"/>
</dbReference>
<proteinExistence type="predicted"/>
<dbReference type="Proteomes" id="UP000198851">
    <property type="component" value="Unassembled WGS sequence"/>
</dbReference>
<organism evidence="3 4">
    <name type="scientific">Shimia haliotis</name>
    <dbReference type="NCBI Taxonomy" id="1280847"/>
    <lineage>
        <taxon>Bacteria</taxon>
        <taxon>Pseudomonadati</taxon>
        <taxon>Pseudomonadota</taxon>
        <taxon>Alphaproteobacteria</taxon>
        <taxon>Rhodobacterales</taxon>
        <taxon>Roseobacteraceae</taxon>
    </lineage>
</organism>
<feature type="signal peptide" evidence="1">
    <location>
        <begin position="1"/>
        <end position="18"/>
    </location>
</feature>
<dbReference type="InterPro" id="IPR011055">
    <property type="entry name" value="Dup_hybrid_motif"/>
</dbReference>
<keyword evidence="1" id="KW-0732">Signal</keyword>
<evidence type="ECO:0000259" key="2">
    <source>
        <dbReference type="Pfam" id="PF01551"/>
    </source>
</evidence>
<gene>
    <name evidence="3" type="ORF">SAMN04488036_11167</name>
</gene>
<dbReference type="Pfam" id="PF01551">
    <property type="entry name" value="Peptidase_M23"/>
    <property type="match status" value="1"/>
</dbReference>
<accession>A0A1I4H6Z6</accession>
<sequence length="320" mass="33994">MRLTLTTLCALAALPAAGAPVLETPVDCTVGDTCYIQNYVDHNSGDGYLDFTCGPLSYNGHKGTDFALPTRRAMEIGVDVLASADGVVKGTRDGMKDQILTAENAAYVEGRDCGNGVVIDHGQGWETQYCHLKQGSVQVAQGDKITVGTVLGEIGLSGRTQFPHLHISVRQGGRVVDPFFPDRGSDRCGEARDTMWADPLAYEAGGLIRAGFETGIPDYGDVKSGAAGKTEIASNAEALVVFAFGYGSQPGDTLDITITGPSGEVLSQQVTLDKVQAQYFRATGKRTPPRGWPKGDYRGDITLMRDGMPLDQTTVALTVK</sequence>
<dbReference type="CDD" id="cd12797">
    <property type="entry name" value="M23_peptidase"/>
    <property type="match status" value="1"/>
</dbReference>
<reference evidence="4" key="1">
    <citation type="submission" date="2016-10" db="EMBL/GenBank/DDBJ databases">
        <authorList>
            <person name="Varghese N."/>
            <person name="Submissions S."/>
        </authorList>
    </citation>
    <scope>NUCLEOTIDE SEQUENCE [LARGE SCALE GENOMIC DNA]</scope>
    <source>
        <strain evidence="4">DSM 28453</strain>
    </source>
</reference>
<dbReference type="InterPro" id="IPR016047">
    <property type="entry name" value="M23ase_b-sheet_dom"/>
</dbReference>
<evidence type="ECO:0000313" key="4">
    <source>
        <dbReference type="Proteomes" id="UP000198851"/>
    </source>
</evidence>
<dbReference type="PANTHER" id="PTHR21666">
    <property type="entry name" value="PEPTIDASE-RELATED"/>
    <property type="match status" value="1"/>
</dbReference>
<dbReference type="AlphaFoldDB" id="A0A1I4H6Z6"/>
<protein>
    <submittedName>
        <fullName evidence="3">Peptidase family M23</fullName>
    </submittedName>
</protein>
<feature type="domain" description="M23ase beta-sheet core" evidence="2">
    <location>
        <begin position="60"/>
        <end position="178"/>
    </location>
</feature>
<dbReference type="EMBL" id="FOSZ01000011">
    <property type="protein sequence ID" value="SFL37945.1"/>
    <property type="molecule type" value="Genomic_DNA"/>
</dbReference>
<evidence type="ECO:0000256" key="1">
    <source>
        <dbReference type="SAM" id="SignalP"/>
    </source>
</evidence>
<evidence type="ECO:0000313" key="3">
    <source>
        <dbReference type="EMBL" id="SFL37945.1"/>
    </source>
</evidence>